<evidence type="ECO:0000256" key="1">
    <source>
        <dbReference type="SAM" id="Coils"/>
    </source>
</evidence>
<feature type="region of interest" description="Disordered" evidence="2">
    <location>
        <begin position="321"/>
        <end position="342"/>
    </location>
</feature>
<dbReference type="CDD" id="cd06093">
    <property type="entry name" value="PX_domain"/>
    <property type="match status" value="1"/>
</dbReference>
<accession>A0A8T1USG0</accession>
<dbReference type="InterPro" id="IPR001683">
    <property type="entry name" value="PX_dom"/>
</dbReference>
<dbReference type="GO" id="GO:0035091">
    <property type="term" value="F:phosphatidylinositol binding"/>
    <property type="evidence" value="ECO:0007669"/>
    <property type="project" value="InterPro"/>
</dbReference>
<dbReference type="OrthoDB" id="126403at2759"/>
<dbReference type="Proteomes" id="UP000688947">
    <property type="component" value="Unassembled WGS sequence"/>
</dbReference>
<protein>
    <recommendedName>
        <fullName evidence="3">PX domain-containing protein</fullName>
    </recommendedName>
</protein>
<proteinExistence type="predicted"/>
<dbReference type="VEuPathDB" id="FungiDB:PC110_g7107"/>
<dbReference type="FunFam" id="3.30.1520.10:FF:000121">
    <property type="entry name" value="Uncharacterized protein"/>
    <property type="match status" value="1"/>
</dbReference>
<feature type="compositionally biased region" description="Low complexity" evidence="2">
    <location>
        <begin position="323"/>
        <end position="334"/>
    </location>
</feature>
<name>A0A8T1USG0_9STRA</name>
<evidence type="ECO:0000256" key="2">
    <source>
        <dbReference type="SAM" id="MobiDB-lite"/>
    </source>
</evidence>
<sequence>MPSRSSLLTSPTLTTASSPLAVDELDGPSRRLLKARHHDMDKMEIQTNTLTAVLHYETIKFTIYKLQIRSTARFADAGEWTLIKRYSEFFYFRQTLLKLLEKWDLHFRSDTERLQCKEFSLVAALLLPALEIPTFPRKHMRCDTVAIIKERRTKLQQFVRKMLDAYTDISVFLHDTQSRNTRAFSNLSEILRVLEEFMVIPPQQKEINRRQTAAVLSLEDVESATGESLAAEKSSAMNKKSSAPMHWSMEVYDYERKTITDASVGGIDLRKGCWIHCKWCNSTLKTPAFSLTIWKTHQGRRKHLIHGQKFLDDTSQPPFVTCSSQSSAHSSTSSMPGTPRSLLGIQSSQEHESLMLVRRDFHLNKQHQARYERDVTNVINAMTSLVSDQQGDLDTLQLQVDGMTREIEGLKKQVEVLRRNERQRQVRAPQKEVVRSTSCASQRIPASHALNVRSYSGYSPEARLKIPQKVAATKKRKIRLSMTEMDLFEKRFRLT</sequence>
<dbReference type="PROSITE" id="PS50195">
    <property type="entry name" value="PX"/>
    <property type="match status" value="1"/>
</dbReference>
<dbReference type="Pfam" id="PF00787">
    <property type="entry name" value="PX"/>
    <property type="match status" value="1"/>
</dbReference>
<comment type="caution">
    <text evidence="4">The sequence shown here is derived from an EMBL/GenBank/DDBJ whole genome shotgun (WGS) entry which is preliminary data.</text>
</comment>
<keyword evidence="1" id="KW-0175">Coiled coil</keyword>
<gene>
    <name evidence="4" type="ORF">JG687_00003449</name>
</gene>
<evidence type="ECO:0000313" key="5">
    <source>
        <dbReference type="Proteomes" id="UP000688947"/>
    </source>
</evidence>
<dbReference type="VEuPathDB" id="FungiDB:PC110_g7105"/>
<dbReference type="AlphaFoldDB" id="A0A8T1USG0"/>
<organism evidence="4 5">
    <name type="scientific">Phytophthora cactorum</name>
    <dbReference type="NCBI Taxonomy" id="29920"/>
    <lineage>
        <taxon>Eukaryota</taxon>
        <taxon>Sar</taxon>
        <taxon>Stramenopiles</taxon>
        <taxon>Oomycota</taxon>
        <taxon>Peronosporomycetes</taxon>
        <taxon>Peronosporales</taxon>
        <taxon>Peronosporaceae</taxon>
        <taxon>Phytophthora</taxon>
    </lineage>
</organism>
<feature type="domain" description="PX" evidence="3">
    <location>
        <begin position="42"/>
        <end position="204"/>
    </location>
</feature>
<reference evidence="4" key="1">
    <citation type="submission" date="2021-01" db="EMBL/GenBank/DDBJ databases">
        <title>Phytophthora aleatoria, a newly-described species from Pinus radiata is distinct from Phytophthora cactorum isolates based on comparative genomics.</title>
        <authorList>
            <person name="Mcdougal R."/>
            <person name="Panda P."/>
            <person name="Williams N."/>
            <person name="Studholme D.J."/>
        </authorList>
    </citation>
    <scope>NUCLEOTIDE SEQUENCE</scope>
    <source>
        <strain evidence="4">NZFS 3830</strain>
    </source>
</reference>
<feature type="coiled-coil region" evidence="1">
    <location>
        <begin position="393"/>
        <end position="420"/>
    </location>
</feature>
<evidence type="ECO:0000259" key="3">
    <source>
        <dbReference type="PROSITE" id="PS50195"/>
    </source>
</evidence>
<evidence type="ECO:0000313" key="4">
    <source>
        <dbReference type="EMBL" id="KAG6969057.1"/>
    </source>
</evidence>
<dbReference type="EMBL" id="JAENGZ010000106">
    <property type="protein sequence ID" value="KAG6969057.1"/>
    <property type="molecule type" value="Genomic_DNA"/>
</dbReference>